<evidence type="ECO:0000313" key="3">
    <source>
        <dbReference type="EMBL" id="MDT0618575.1"/>
    </source>
</evidence>
<dbReference type="Proteomes" id="UP001259982">
    <property type="component" value="Unassembled WGS sequence"/>
</dbReference>
<accession>A0ABU3B972</accession>
<keyword evidence="1" id="KW-0574">Periplasm</keyword>
<keyword evidence="1" id="KW-0732">Signal</keyword>
<comment type="similarity">
    <text evidence="1">Belongs to the thioredoxin family. DsbC subfamily.</text>
</comment>
<sequence>MSIVRFIVTALTTGLIVATPALSQPPGQMGPTPLFEGDPREITSQVVPLPGTDISAVDRDGNLVLITSNKRYAVVGKVIDLLERKELRTIEDIKQARRLDFKGIGIDFTEMGAVTFGNGPKEVIYFVDPYCPHCNELLKQSRGLFDDYTFRVVLVPLYKGPVAADTSIRLVCNPDQDQSRQALFSKQFDNLPAAPDSCDRAQFYRNAAVAQLLNVEGVPFVYAPNGEPHLGTPRDLAAFLEDNA</sequence>
<dbReference type="InterPro" id="IPR036249">
    <property type="entry name" value="Thioredoxin-like_sf"/>
</dbReference>
<comment type="subcellular location">
    <subcellularLocation>
        <location evidence="1">Periplasm</location>
    </subcellularLocation>
</comment>
<dbReference type="SUPFAM" id="SSF52833">
    <property type="entry name" value="Thioredoxin-like"/>
    <property type="match status" value="1"/>
</dbReference>
<dbReference type="InterPro" id="IPR013766">
    <property type="entry name" value="Thioredoxin_domain"/>
</dbReference>
<feature type="signal peptide" evidence="1">
    <location>
        <begin position="1"/>
        <end position="23"/>
    </location>
</feature>
<dbReference type="PANTHER" id="PTHR35272">
    <property type="entry name" value="THIOL:DISULFIDE INTERCHANGE PROTEIN DSBC-RELATED"/>
    <property type="match status" value="1"/>
</dbReference>
<reference evidence="3 4" key="1">
    <citation type="submission" date="2023-09" db="EMBL/GenBank/DDBJ databases">
        <authorList>
            <person name="Rey-Velasco X."/>
        </authorList>
    </citation>
    <scope>NUCLEOTIDE SEQUENCE [LARGE SCALE GENOMIC DNA]</scope>
    <source>
        <strain evidence="3 4">P385</strain>
    </source>
</reference>
<dbReference type="PANTHER" id="PTHR35272:SF3">
    <property type="entry name" value="THIOL:DISULFIDE INTERCHANGE PROTEIN DSBC"/>
    <property type="match status" value="1"/>
</dbReference>
<organism evidence="3 4">
    <name type="scientific">Spectribacter acetivorans</name>
    <dbReference type="NCBI Taxonomy" id="3075603"/>
    <lineage>
        <taxon>Bacteria</taxon>
        <taxon>Pseudomonadati</taxon>
        <taxon>Pseudomonadota</taxon>
        <taxon>Gammaproteobacteria</taxon>
        <taxon>Salinisphaerales</taxon>
        <taxon>Salinisphaeraceae</taxon>
        <taxon>Spectribacter</taxon>
    </lineage>
</organism>
<dbReference type="InterPro" id="IPR033954">
    <property type="entry name" value="DiS-bond_Isoase_DsbC/G"/>
</dbReference>
<name>A0ABU3B972_9GAMM</name>
<evidence type="ECO:0000256" key="1">
    <source>
        <dbReference type="RuleBase" id="RU364038"/>
    </source>
</evidence>
<proteinExistence type="inferred from homology"/>
<comment type="caution">
    <text evidence="3">The sequence shown here is derived from an EMBL/GenBank/DDBJ whole genome shotgun (WGS) entry which is preliminary data.</text>
</comment>
<feature type="chain" id="PRO_5044987582" description="Thiol:disulfide interchange protein" evidence="1">
    <location>
        <begin position="24"/>
        <end position="244"/>
    </location>
</feature>
<dbReference type="InterPro" id="IPR051470">
    <property type="entry name" value="Thiol:disulfide_interchange"/>
</dbReference>
<dbReference type="CDD" id="cd03020">
    <property type="entry name" value="DsbA_DsbC_DsbG"/>
    <property type="match status" value="1"/>
</dbReference>
<dbReference type="PROSITE" id="PS51352">
    <property type="entry name" value="THIOREDOXIN_2"/>
    <property type="match status" value="1"/>
</dbReference>
<keyword evidence="1" id="KW-0676">Redox-active center</keyword>
<dbReference type="Gene3D" id="3.40.30.10">
    <property type="entry name" value="Glutaredoxin"/>
    <property type="match status" value="1"/>
</dbReference>
<dbReference type="RefSeq" id="WP_311658718.1">
    <property type="nucleotide sequence ID" value="NZ_JAVRHY010000006.1"/>
</dbReference>
<feature type="domain" description="Thioredoxin" evidence="2">
    <location>
        <begin position="45"/>
        <end position="244"/>
    </location>
</feature>
<protein>
    <recommendedName>
        <fullName evidence="1">Thiol:disulfide interchange protein</fullName>
    </recommendedName>
</protein>
<gene>
    <name evidence="3" type="ORF">RM531_08795</name>
</gene>
<keyword evidence="4" id="KW-1185">Reference proteome</keyword>
<comment type="function">
    <text evidence="1">Required for disulfide bond formation in some periplasmic proteins. Acts by transferring its disulfide bond to other proteins and is reduced in the process.</text>
</comment>
<evidence type="ECO:0000259" key="2">
    <source>
        <dbReference type="PROSITE" id="PS51352"/>
    </source>
</evidence>
<dbReference type="EMBL" id="JAVRHY010000006">
    <property type="protein sequence ID" value="MDT0618575.1"/>
    <property type="molecule type" value="Genomic_DNA"/>
</dbReference>
<evidence type="ECO:0000313" key="4">
    <source>
        <dbReference type="Proteomes" id="UP001259982"/>
    </source>
</evidence>